<dbReference type="SUPFAM" id="SSF55073">
    <property type="entry name" value="Nucleotide cyclase"/>
    <property type="match status" value="1"/>
</dbReference>
<dbReference type="EMBL" id="CP007139">
    <property type="protein sequence ID" value="AIE85622.1"/>
    <property type="molecule type" value="Genomic_DNA"/>
</dbReference>
<keyword evidence="1" id="KW-0472">Membrane</keyword>
<keyword evidence="5" id="KW-1185">Reference proteome</keyword>
<dbReference type="Gene3D" id="3.30.70.270">
    <property type="match status" value="1"/>
</dbReference>
<feature type="domain" description="GGDEF" evidence="3">
    <location>
        <begin position="74"/>
        <end position="199"/>
    </location>
</feature>
<feature type="transmembrane region" description="Helical" evidence="1">
    <location>
        <begin position="33"/>
        <end position="49"/>
    </location>
</feature>
<evidence type="ECO:0000256" key="2">
    <source>
        <dbReference type="SAM" id="SignalP"/>
    </source>
</evidence>
<protein>
    <submittedName>
        <fullName evidence="4">Diguanylate cyclase</fullName>
    </submittedName>
</protein>
<dbReference type="STRING" id="661478.OP10G_2254"/>
<keyword evidence="2" id="KW-0732">Signal</keyword>
<keyword evidence="1" id="KW-0812">Transmembrane</keyword>
<proteinExistence type="predicted"/>
<dbReference type="AlphaFoldDB" id="A0A068NQI9"/>
<dbReference type="InterPro" id="IPR043128">
    <property type="entry name" value="Rev_trsase/Diguanyl_cyclase"/>
</dbReference>
<dbReference type="InterPro" id="IPR029787">
    <property type="entry name" value="Nucleotide_cyclase"/>
</dbReference>
<evidence type="ECO:0000259" key="3">
    <source>
        <dbReference type="PROSITE" id="PS50887"/>
    </source>
</evidence>
<sequence>MRRDRRLAILLGSSTAVAGAAFAHDPNVEMAVWHAFLLGISLGILFAIVERWTARSHVASTVDRFLEEMTHPIDRDMAILVDCEGFEQLDAQYGSDARHHVASLLRLAIETETNNGDVVTRTGDQEYLLVLQDTDPMEANEVLDRVRHTFEQAVSDAGYECAISVAYAPLEVTIDPLPDLPGYAAASLSHPNCYGAYLN</sequence>
<feature type="signal peptide" evidence="2">
    <location>
        <begin position="1"/>
        <end position="23"/>
    </location>
</feature>
<evidence type="ECO:0000313" key="4">
    <source>
        <dbReference type="EMBL" id="AIE85622.1"/>
    </source>
</evidence>
<organism evidence="4 5">
    <name type="scientific">Fimbriimonas ginsengisoli Gsoil 348</name>
    <dbReference type="NCBI Taxonomy" id="661478"/>
    <lineage>
        <taxon>Bacteria</taxon>
        <taxon>Bacillati</taxon>
        <taxon>Armatimonadota</taxon>
        <taxon>Fimbriimonadia</taxon>
        <taxon>Fimbriimonadales</taxon>
        <taxon>Fimbriimonadaceae</taxon>
        <taxon>Fimbriimonas</taxon>
    </lineage>
</organism>
<dbReference type="KEGG" id="fgi:OP10G_2254"/>
<feature type="chain" id="PRO_5001651774" evidence="2">
    <location>
        <begin position="24"/>
        <end position="199"/>
    </location>
</feature>
<evidence type="ECO:0000256" key="1">
    <source>
        <dbReference type="SAM" id="Phobius"/>
    </source>
</evidence>
<evidence type="ECO:0000313" key="5">
    <source>
        <dbReference type="Proteomes" id="UP000027982"/>
    </source>
</evidence>
<accession>A0A068NQI9</accession>
<name>A0A068NQI9_FIMGI</name>
<reference evidence="4 5" key="1">
    <citation type="journal article" date="2014" name="PLoS ONE">
        <title>The first complete genome sequence of the class fimbriimonadia in the phylum armatimonadetes.</title>
        <authorList>
            <person name="Hu Z.Y."/>
            <person name="Wang Y.Z."/>
            <person name="Im W.T."/>
            <person name="Wang S.Y."/>
            <person name="Zhao G.P."/>
            <person name="Zheng H.J."/>
            <person name="Quan Z.X."/>
        </authorList>
    </citation>
    <scope>NUCLEOTIDE SEQUENCE [LARGE SCALE GENOMIC DNA]</scope>
    <source>
        <strain evidence="4">Gsoil 348</strain>
    </source>
</reference>
<dbReference type="Proteomes" id="UP000027982">
    <property type="component" value="Chromosome"/>
</dbReference>
<dbReference type="PROSITE" id="PS50887">
    <property type="entry name" value="GGDEF"/>
    <property type="match status" value="1"/>
</dbReference>
<dbReference type="InterPro" id="IPR000160">
    <property type="entry name" value="GGDEF_dom"/>
</dbReference>
<keyword evidence="1" id="KW-1133">Transmembrane helix</keyword>
<dbReference type="HOGENOM" id="CLU_1370400_0_0_0"/>
<gene>
    <name evidence="4" type="ORF">OP10G_2254</name>
</gene>
<dbReference type="Pfam" id="PF00990">
    <property type="entry name" value="GGDEF"/>
    <property type="match status" value="1"/>
</dbReference>